<accession>A0ABQ4CKU8</accession>
<organism evidence="1 2">
    <name type="scientific">Asanoa siamensis</name>
    <dbReference type="NCBI Taxonomy" id="926357"/>
    <lineage>
        <taxon>Bacteria</taxon>
        <taxon>Bacillati</taxon>
        <taxon>Actinomycetota</taxon>
        <taxon>Actinomycetes</taxon>
        <taxon>Micromonosporales</taxon>
        <taxon>Micromonosporaceae</taxon>
        <taxon>Asanoa</taxon>
    </lineage>
</organism>
<gene>
    <name evidence="1" type="ORF">Asi02nite_14280</name>
</gene>
<sequence length="58" mass="6649">METNPDLEFDHFLAEKLGKFVHEIREMPAADYYESAIYYARKAQRAQLEQLKGGGSGK</sequence>
<evidence type="ECO:0000313" key="1">
    <source>
        <dbReference type="EMBL" id="GIF71910.1"/>
    </source>
</evidence>
<name>A0ABQ4CKU8_9ACTN</name>
<reference evidence="1 2" key="1">
    <citation type="submission" date="2021-01" db="EMBL/GenBank/DDBJ databases">
        <title>Whole genome shotgun sequence of Asanoa siamensis NBRC 107932.</title>
        <authorList>
            <person name="Komaki H."/>
            <person name="Tamura T."/>
        </authorList>
    </citation>
    <scope>NUCLEOTIDE SEQUENCE [LARGE SCALE GENOMIC DNA]</scope>
    <source>
        <strain evidence="1 2">NBRC 107932</strain>
    </source>
</reference>
<dbReference type="EMBL" id="BONE01000008">
    <property type="protein sequence ID" value="GIF71910.1"/>
    <property type="molecule type" value="Genomic_DNA"/>
</dbReference>
<comment type="caution">
    <text evidence="1">The sequence shown here is derived from an EMBL/GenBank/DDBJ whole genome shotgun (WGS) entry which is preliminary data.</text>
</comment>
<proteinExistence type="predicted"/>
<protein>
    <submittedName>
        <fullName evidence="1">Uncharacterized protein</fullName>
    </submittedName>
</protein>
<keyword evidence="2" id="KW-1185">Reference proteome</keyword>
<evidence type="ECO:0000313" key="2">
    <source>
        <dbReference type="Proteomes" id="UP000604117"/>
    </source>
</evidence>
<dbReference type="RefSeq" id="WP_203711375.1">
    <property type="nucleotide sequence ID" value="NZ_BONE01000008.1"/>
</dbReference>
<dbReference type="Proteomes" id="UP000604117">
    <property type="component" value="Unassembled WGS sequence"/>
</dbReference>